<dbReference type="InterPro" id="IPR053248">
    <property type="entry name" value="Zinc_finger_MYND_domain"/>
</dbReference>
<dbReference type="PANTHER" id="PTHR46533">
    <property type="entry name" value="ZINC FINGER MYND DOMAIN-CONTAINING PROTEIN 12"/>
    <property type="match status" value="1"/>
</dbReference>
<dbReference type="Proteomes" id="UP000678393">
    <property type="component" value="Unassembled WGS sequence"/>
</dbReference>
<dbReference type="EMBL" id="CAJHNH020002381">
    <property type="protein sequence ID" value="CAG5126545.1"/>
    <property type="molecule type" value="Genomic_DNA"/>
</dbReference>
<organism evidence="1 2">
    <name type="scientific">Candidula unifasciata</name>
    <dbReference type="NCBI Taxonomy" id="100452"/>
    <lineage>
        <taxon>Eukaryota</taxon>
        <taxon>Metazoa</taxon>
        <taxon>Spiralia</taxon>
        <taxon>Lophotrochozoa</taxon>
        <taxon>Mollusca</taxon>
        <taxon>Gastropoda</taxon>
        <taxon>Heterobranchia</taxon>
        <taxon>Euthyneura</taxon>
        <taxon>Panpulmonata</taxon>
        <taxon>Eupulmonata</taxon>
        <taxon>Stylommatophora</taxon>
        <taxon>Helicina</taxon>
        <taxon>Helicoidea</taxon>
        <taxon>Geomitridae</taxon>
        <taxon>Candidula</taxon>
    </lineage>
</organism>
<dbReference type="InterPro" id="IPR011990">
    <property type="entry name" value="TPR-like_helical_dom_sf"/>
</dbReference>
<dbReference type="AlphaFoldDB" id="A0A8S3ZF69"/>
<gene>
    <name evidence="1" type="ORF">CUNI_LOCUS12103</name>
</gene>
<name>A0A8S3ZF69_9EUPU</name>
<proteinExistence type="predicted"/>
<evidence type="ECO:0008006" key="3">
    <source>
        <dbReference type="Google" id="ProtNLM"/>
    </source>
</evidence>
<evidence type="ECO:0000313" key="1">
    <source>
        <dbReference type="EMBL" id="CAG5126545.1"/>
    </source>
</evidence>
<accession>A0A8S3ZF69</accession>
<evidence type="ECO:0000313" key="2">
    <source>
        <dbReference type="Proteomes" id="UP000678393"/>
    </source>
</evidence>
<protein>
    <recommendedName>
        <fullName evidence="3">Zinc finger protein</fullName>
    </recommendedName>
</protein>
<dbReference type="PANTHER" id="PTHR46533:SF1">
    <property type="entry name" value="ZINC FINGER MYND DOMAIN-CONTAINING PROTEIN 12"/>
    <property type="match status" value="1"/>
</dbReference>
<comment type="caution">
    <text evidence="1">The sequence shown here is derived from an EMBL/GenBank/DDBJ whole genome shotgun (WGS) entry which is preliminary data.</text>
</comment>
<reference evidence="1" key="1">
    <citation type="submission" date="2021-04" db="EMBL/GenBank/DDBJ databases">
        <authorList>
            <consortium name="Molecular Ecology Group"/>
        </authorList>
    </citation>
    <scope>NUCLEOTIDE SEQUENCE</scope>
</reference>
<keyword evidence="2" id="KW-1185">Reference proteome</keyword>
<dbReference type="Gene3D" id="1.25.40.10">
    <property type="entry name" value="Tetratricopeptide repeat domain"/>
    <property type="match status" value="1"/>
</dbReference>
<sequence length="399" mass="45577">MDKPDKDGAHPVRKEANVSEVTSIKRYKRIDPQQARDGADSHKCLVCTETANYLCTHCEVSQYCSLQHMRTDTIHPKVCDHLAFLNRKQELLPRKEDREQQLKQNKLQKLGLASKMKEMALQMRLEDADQQAKLACTYSYKIYSDILGPSSDSSLDVLVLYIVCCIKLHQCPEAEACVAEVKKHLSESTTSTFSVKADLEKIQGLLQVAKGNAMEALSHFTKEVYFAAYAYGKKHVLATGSLTRLGSSFLQMGKPSVADSLYRKAVEAWVQYLEKKVFEHETMEMQSRFVDVVHLKTEAMELKVKLEAKDTLTAIYKDRRFAKVQTMRNNMAMTCYANGMFAYVSERYIQAYHFVNEALLYCKKDSWVNLTVAVTNFYKLCKRKGARDVRSFLVMDSNP</sequence>